<dbReference type="Proteomes" id="UP000195043">
    <property type="component" value="Unassembled WGS sequence"/>
</dbReference>
<dbReference type="SUPFAM" id="SSF51735">
    <property type="entry name" value="NAD(P)-binding Rossmann-fold domains"/>
    <property type="match status" value="1"/>
</dbReference>
<dbReference type="GO" id="GO:0016646">
    <property type="term" value="F:oxidoreductase activity, acting on the CH-NH group of donors, NAD or NADP as acceptor"/>
    <property type="evidence" value="ECO:0007669"/>
    <property type="project" value="TreeGrafter"/>
</dbReference>
<dbReference type="InterPro" id="IPR016040">
    <property type="entry name" value="NAD(P)-bd_dom"/>
</dbReference>
<dbReference type="PANTHER" id="PTHR43355:SF2">
    <property type="entry name" value="FLAVIN REDUCTASE (NADPH)"/>
    <property type="match status" value="1"/>
</dbReference>
<dbReference type="STRING" id="1834191.A5886_001449"/>
<dbReference type="Pfam" id="PF13460">
    <property type="entry name" value="NAD_binding_10"/>
    <property type="match status" value="1"/>
</dbReference>
<evidence type="ECO:0000313" key="2">
    <source>
        <dbReference type="EMBL" id="OTN76372.1"/>
    </source>
</evidence>
<accession>A0A242A5Z1</accession>
<protein>
    <recommendedName>
        <fullName evidence="1">NAD(P)-binding domain-containing protein</fullName>
    </recommendedName>
</protein>
<dbReference type="InterPro" id="IPR036291">
    <property type="entry name" value="NAD(P)-bd_dom_sf"/>
</dbReference>
<dbReference type="RefSeq" id="WP_256926168.1">
    <property type="nucleotide sequence ID" value="NZ_NGKU01000001.1"/>
</dbReference>
<organism evidence="2 3">
    <name type="scientific">Candidatus Enterococcus testudinis</name>
    <dbReference type="NCBI Taxonomy" id="1834191"/>
    <lineage>
        <taxon>Bacteria</taxon>
        <taxon>Bacillati</taxon>
        <taxon>Bacillota</taxon>
        <taxon>Bacilli</taxon>
        <taxon>Lactobacillales</taxon>
        <taxon>Enterococcaceae</taxon>
        <taxon>Enterococcus</taxon>
    </lineage>
</organism>
<name>A0A242A5Z1_9ENTE</name>
<proteinExistence type="predicted"/>
<comment type="caution">
    <text evidence="2">The sequence shown here is derived from an EMBL/GenBank/DDBJ whole genome shotgun (WGS) entry which is preliminary data.</text>
</comment>
<sequence>MKVFIIGASGRVGSSLCMELVKRGHPVYAGARNLSKINKSKSIIPASIDLHNPIEALVTAYGDADVVYFTVGTNGRDLLQIEAYGAVKAMQAAEKKVLNGSSF</sequence>
<dbReference type="EMBL" id="NGKU01000001">
    <property type="protein sequence ID" value="OTN76372.1"/>
    <property type="molecule type" value="Genomic_DNA"/>
</dbReference>
<dbReference type="InterPro" id="IPR051606">
    <property type="entry name" value="Polyketide_Oxido-like"/>
</dbReference>
<feature type="domain" description="NAD(P)-binding" evidence="1">
    <location>
        <begin position="7"/>
        <end position="95"/>
    </location>
</feature>
<gene>
    <name evidence="2" type="ORF">A5886_001449</name>
</gene>
<dbReference type="AlphaFoldDB" id="A0A242A5Z1"/>
<keyword evidence="3" id="KW-1185">Reference proteome</keyword>
<reference evidence="2 3" key="1">
    <citation type="submission" date="2017-05" db="EMBL/GenBank/DDBJ databases">
        <title>The Genome Sequence of Enterococcus sp. 8G7_MSG3316.</title>
        <authorList>
            <consortium name="The Broad Institute Genomics Platform"/>
            <consortium name="The Broad Institute Genomic Center for Infectious Diseases"/>
            <person name="Earl A."/>
            <person name="Manson A."/>
            <person name="Schwartman J."/>
            <person name="Gilmore M."/>
            <person name="Abouelleil A."/>
            <person name="Cao P."/>
            <person name="Chapman S."/>
            <person name="Cusick C."/>
            <person name="Shea T."/>
            <person name="Young S."/>
            <person name="Neafsey D."/>
            <person name="Nusbaum C."/>
            <person name="Birren B."/>
        </authorList>
    </citation>
    <scope>NUCLEOTIDE SEQUENCE [LARGE SCALE GENOMIC DNA]</scope>
    <source>
        <strain evidence="2 3">8G7_MSG3316</strain>
    </source>
</reference>
<evidence type="ECO:0000313" key="3">
    <source>
        <dbReference type="Proteomes" id="UP000195043"/>
    </source>
</evidence>
<evidence type="ECO:0000259" key="1">
    <source>
        <dbReference type="Pfam" id="PF13460"/>
    </source>
</evidence>
<dbReference type="PANTHER" id="PTHR43355">
    <property type="entry name" value="FLAVIN REDUCTASE (NADPH)"/>
    <property type="match status" value="1"/>
</dbReference>
<dbReference type="Gene3D" id="3.40.50.720">
    <property type="entry name" value="NAD(P)-binding Rossmann-like Domain"/>
    <property type="match status" value="1"/>
</dbReference>